<keyword evidence="1" id="KW-0059">Arsenical resistance</keyword>
<sequence length="285" mass="30412">MELQDAAQAFTALGQVTRLELMRALLAAGPSGLAPGELVERLGVPGSTLSFHLRALDQVGLIAATRRGRSLIYAPQIARLRDLMGFLADACCDGDPTRCGDLARLLDPTREFPAMPAPFHVLFLCTRNSARSIMAEAILAKLAPGRFISHSAGSDPAPEGPMPAVIGQLKALGHDVSGLRSKSWDVFTGPDAPRLDFVIALCDTLDSQVCPDFGDTTVTAAWPLPDPAKFGGSVAEHATMLNELYASLYRRLAIFASLPFQALDRMALKARIDELAHATQAAPAR</sequence>
<dbReference type="InterPro" id="IPR001845">
    <property type="entry name" value="HTH_ArsR_DNA-bd_dom"/>
</dbReference>
<dbReference type="PRINTS" id="PR00778">
    <property type="entry name" value="HTHARSR"/>
</dbReference>
<dbReference type="InterPro" id="IPR011991">
    <property type="entry name" value="ArsR-like_HTH"/>
</dbReference>
<dbReference type="PANTHER" id="PTHR43428">
    <property type="entry name" value="ARSENATE REDUCTASE"/>
    <property type="match status" value="1"/>
</dbReference>
<evidence type="ECO:0000256" key="1">
    <source>
        <dbReference type="ARBA" id="ARBA00022849"/>
    </source>
</evidence>
<gene>
    <name evidence="3" type="ORF">GXW71_25420</name>
</gene>
<organism evidence="3 4">
    <name type="scientific">Plastoroseomonas hellenica</name>
    <dbReference type="NCBI Taxonomy" id="2687306"/>
    <lineage>
        <taxon>Bacteria</taxon>
        <taxon>Pseudomonadati</taxon>
        <taxon>Pseudomonadota</taxon>
        <taxon>Alphaproteobacteria</taxon>
        <taxon>Acetobacterales</taxon>
        <taxon>Acetobacteraceae</taxon>
        <taxon>Plastoroseomonas</taxon>
    </lineage>
</organism>
<dbReference type="CDD" id="cd16345">
    <property type="entry name" value="LMWP_ArsC"/>
    <property type="match status" value="1"/>
</dbReference>
<dbReference type="InterPro" id="IPR023485">
    <property type="entry name" value="Ptyr_pPase"/>
</dbReference>
<dbReference type="PROSITE" id="PS50987">
    <property type="entry name" value="HTH_ARSR_2"/>
    <property type="match status" value="1"/>
</dbReference>
<keyword evidence="4" id="KW-1185">Reference proteome</keyword>
<dbReference type="SMART" id="SM00418">
    <property type="entry name" value="HTH_ARSR"/>
    <property type="match status" value="1"/>
</dbReference>
<comment type="caution">
    <text evidence="3">The sequence shown here is derived from an EMBL/GenBank/DDBJ whole genome shotgun (WGS) entry which is preliminary data.</text>
</comment>
<accession>A0ABS5F5E3</accession>
<dbReference type="SUPFAM" id="SSF46785">
    <property type="entry name" value="Winged helix' DNA-binding domain"/>
    <property type="match status" value="1"/>
</dbReference>
<dbReference type="Gene3D" id="1.10.10.10">
    <property type="entry name" value="Winged helix-like DNA-binding domain superfamily/Winged helix DNA-binding domain"/>
    <property type="match status" value="1"/>
</dbReference>
<evidence type="ECO:0000259" key="2">
    <source>
        <dbReference type="PROSITE" id="PS50987"/>
    </source>
</evidence>
<dbReference type="CDD" id="cd00090">
    <property type="entry name" value="HTH_ARSR"/>
    <property type="match status" value="1"/>
</dbReference>
<dbReference type="SUPFAM" id="SSF52788">
    <property type="entry name" value="Phosphotyrosine protein phosphatases I"/>
    <property type="match status" value="1"/>
</dbReference>
<dbReference type="RefSeq" id="WP_211855499.1">
    <property type="nucleotide sequence ID" value="NZ_JAAGBB010000040.1"/>
</dbReference>
<protein>
    <submittedName>
        <fullName evidence="3">Helix-turn-helix domain-containing protein</fullName>
    </submittedName>
</protein>
<dbReference type="Proteomes" id="UP001196870">
    <property type="component" value="Unassembled WGS sequence"/>
</dbReference>
<name>A0ABS5F5E3_9PROT</name>
<dbReference type="PANTHER" id="PTHR43428:SF1">
    <property type="entry name" value="ARSENATE REDUCTASE"/>
    <property type="match status" value="1"/>
</dbReference>
<feature type="domain" description="HTH arsR-type" evidence="2">
    <location>
        <begin position="1"/>
        <end position="95"/>
    </location>
</feature>
<dbReference type="Pfam" id="PF01451">
    <property type="entry name" value="LMWPc"/>
    <property type="match status" value="1"/>
</dbReference>
<proteinExistence type="predicted"/>
<dbReference type="EMBL" id="JAAGBB010000040">
    <property type="protein sequence ID" value="MBR0667721.1"/>
    <property type="molecule type" value="Genomic_DNA"/>
</dbReference>
<dbReference type="InterPro" id="IPR036388">
    <property type="entry name" value="WH-like_DNA-bd_sf"/>
</dbReference>
<dbReference type="SMART" id="SM00226">
    <property type="entry name" value="LMWPc"/>
    <property type="match status" value="1"/>
</dbReference>
<dbReference type="Pfam" id="PF12840">
    <property type="entry name" value="HTH_20"/>
    <property type="match status" value="1"/>
</dbReference>
<reference evidence="4" key="1">
    <citation type="journal article" date="2021" name="Syst. Appl. Microbiol.">
        <title>Roseomonas hellenica sp. nov., isolated from roots of wild-growing Alkanna tinctoria.</title>
        <authorList>
            <person name="Rat A."/>
            <person name="Naranjo H.D."/>
            <person name="Lebbe L."/>
            <person name="Cnockaert M."/>
            <person name="Krigas N."/>
            <person name="Grigoriadou K."/>
            <person name="Maloupa E."/>
            <person name="Willems A."/>
        </authorList>
    </citation>
    <scope>NUCLEOTIDE SEQUENCE [LARGE SCALE GENOMIC DNA]</scope>
    <source>
        <strain evidence="4">LMG 31523</strain>
    </source>
</reference>
<evidence type="ECO:0000313" key="4">
    <source>
        <dbReference type="Proteomes" id="UP001196870"/>
    </source>
</evidence>
<evidence type="ECO:0000313" key="3">
    <source>
        <dbReference type="EMBL" id="MBR0667721.1"/>
    </source>
</evidence>
<dbReference type="Gene3D" id="3.40.50.2300">
    <property type="match status" value="1"/>
</dbReference>
<dbReference type="InterPro" id="IPR036390">
    <property type="entry name" value="WH_DNA-bd_sf"/>
</dbReference>
<dbReference type="InterPro" id="IPR036196">
    <property type="entry name" value="Ptyr_pPase_sf"/>
</dbReference>